<evidence type="ECO:0000256" key="3">
    <source>
        <dbReference type="ARBA" id="ARBA00022989"/>
    </source>
</evidence>
<evidence type="ECO:0000313" key="9">
    <source>
        <dbReference type="Proteomes" id="UP000078387"/>
    </source>
</evidence>
<feature type="transmembrane region" description="Helical" evidence="5">
    <location>
        <begin position="33"/>
        <end position="50"/>
    </location>
</feature>
<comment type="caution">
    <text evidence="8">The sequence shown here is derived from an EMBL/GenBank/DDBJ whole genome shotgun (WGS) entry which is preliminary data.</text>
</comment>
<dbReference type="VEuPathDB" id="AmoebaDB:EHI7A_149150"/>
<evidence type="ECO:0000256" key="2">
    <source>
        <dbReference type="ARBA" id="ARBA00022692"/>
    </source>
</evidence>
<dbReference type="GO" id="GO:0016020">
    <property type="term" value="C:membrane"/>
    <property type="evidence" value="ECO:0007669"/>
    <property type="project" value="UniProtKB-SubCell"/>
</dbReference>
<feature type="transmembrane region" description="Helical" evidence="5">
    <location>
        <begin position="267"/>
        <end position="288"/>
    </location>
</feature>
<feature type="domain" description="Golgi pH regulator conserved" evidence="7">
    <location>
        <begin position="119"/>
        <end position="174"/>
    </location>
</feature>
<evidence type="ECO:0000313" key="8">
    <source>
        <dbReference type="EMBL" id="GAT92594.1"/>
    </source>
</evidence>
<dbReference type="eggNOG" id="KOG2417">
    <property type="taxonomic scope" value="Eukaryota"/>
</dbReference>
<sequence>MILGVSLLFILFIGLFFIKQKYIKMYSKESALSVYLTIPTLCSLYLSLLVDVVTEEFAGLRMIIFIITIISIVVLLIVIYPYCFLHHYGLKKWSMIGLLLHVIVIVIISSLIHTERGIFSLYGLLEKLAVIGIFISAILSGYSSIQLPMKHLDPFHKRYSDEQIKTKYAQLKFMEQRGETSSELYQMVYREYVIMCESQRAYKKKKGVVGIYNKTYGGIMSVYCIYKLMNCIIHVIGLTHSDGSSWITKVLSIITKFIHIEVDWDSVAQILSFGMVGILVITGIKGLLSKAIKIITSCNNLSSERVKGSIVVGTCYFLTIYSLSFIIMSRSNLVASSHSVIYNIFQDIDYNTYTSFSDLIFFFSACFSLLFFYCKNRFGWFVSYKQTYLPS</sequence>
<dbReference type="VEuPathDB" id="AmoebaDB:EHI5A_059510"/>
<keyword evidence="3 5" id="KW-1133">Transmembrane helix</keyword>
<comment type="subcellular location">
    <subcellularLocation>
        <location evidence="1">Membrane</location>
        <topology evidence="1">Multi-pass membrane protein</topology>
    </subcellularLocation>
</comment>
<evidence type="ECO:0000259" key="7">
    <source>
        <dbReference type="Pfam" id="PF12537"/>
    </source>
</evidence>
<name>A0A175JGJ9_ENTHI</name>
<dbReference type="EMBL" id="BDEQ01000001">
    <property type="protein sequence ID" value="GAT92594.1"/>
    <property type="molecule type" value="Genomic_DNA"/>
</dbReference>
<dbReference type="InterPro" id="IPR015672">
    <property type="entry name" value="GPHR/GTG"/>
</dbReference>
<dbReference type="InterPro" id="IPR025969">
    <property type="entry name" value="ABA_GPCR_dom"/>
</dbReference>
<dbReference type="Proteomes" id="UP000078387">
    <property type="component" value="Unassembled WGS sequence"/>
</dbReference>
<gene>
    <name evidence="8" type="ORF">CL6EHI_196900</name>
</gene>
<protein>
    <recommendedName>
        <fullName evidence="10">Abscisic acid G-protein coupled receptor-like domain-containing protein</fullName>
    </recommendedName>
</protein>
<evidence type="ECO:0000256" key="5">
    <source>
        <dbReference type="SAM" id="Phobius"/>
    </source>
</evidence>
<dbReference type="PANTHER" id="PTHR15948">
    <property type="entry name" value="G-PROTEIN COUPLED RECEPTOR 89-RELATED"/>
    <property type="match status" value="1"/>
</dbReference>
<evidence type="ECO:0008006" key="10">
    <source>
        <dbReference type="Google" id="ProtNLM"/>
    </source>
</evidence>
<feature type="transmembrane region" description="Helical" evidence="5">
    <location>
        <begin position="353"/>
        <end position="374"/>
    </location>
</feature>
<accession>A0A175JGJ9</accession>
<feature type="transmembrane region" description="Helical" evidence="5">
    <location>
        <begin position="93"/>
        <end position="112"/>
    </location>
</feature>
<dbReference type="AlphaFoldDB" id="A0A175JGJ9"/>
<dbReference type="VEuPathDB" id="AmoebaDB:EHI8A_092120"/>
<proteinExistence type="predicted"/>
<keyword evidence="2 5" id="KW-0812">Transmembrane</keyword>
<keyword evidence="4 5" id="KW-0472">Membrane</keyword>
<dbReference type="PANTHER" id="PTHR15948:SF0">
    <property type="entry name" value="GOLGI PH REGULATOR A-RELATED"/>
    <property type="match status" value="1"/>
</dbReference>
<dbReference type="VEuPathDB" id="AmoebaDB:EHI_196900"/>
<dbReference type="Pfam" id="PF12430">
    <property type="entry name" value="ABA_GPCR"/>
    <property type="match status" value="1"/>
</dbReference>
<feature type="domain" description="Abscisic acid G-protein coupled receptor-like" evidence="6">
    <location>
        <begin position="207"/>
        <end position="376"/>
    </location>
</feature>
<evidence type="ECO:0000256" key="4">
    <source>
        <dbReference type="ARBA" id="ARBA00023136"/>
    </source>
</evidence>
<dbReference type="InterPro" id="IPR022535">
    <property type="entry name" value="Golgi_pH-regulator_cons_dom"/>
</dbReference>
<dbReference type="VEuPathDB" id="AmoebaDB:KM1_141500"/>
<dbReference type="Pfam" id="PF12537">
    <property type="entry name" value="GPHR_N"/>
    <property type="match status" value="1"/>
</dbReference>
<organism evidence="8 9">
    <name type="scientific">Entamoeba histolytica</name>
    <dbReference type="NCBI Taxonomy" id="5759"/>
    <lineage>
        <taxon>Eukaryota</taxon>
        <taxon>Amoebozoa</taxon>
        <taxon>Evosea</taxon>
        <taxon>Archamoebae</taxon>
        <taxon>Mastigamoebida</taxon>
        <taxon>Entamoebidae</taxon>
        <taxon>Entamoeba</taxon>
    </lineage>
</organism>
<reference evidence="8 9" key="1">
    <citation type="submission" date="2016-05" db="EMBL/GenBank/DDBJ databases">
        <title>First whole genome sequencing of Entamoeba histolytica HM1:IMSS-clone-6.</title>
        <authorList>
            <person name="Mukherjee Avik.K."/>
            <person name="Izumyama S."/>
            <person name="Nakada-Tsukui K."/>
            <person name="Nozaki T."/>
        </authorList>
    </citation>
    <scope>NUCLEOTIDE SEQUENCE [LARGE SCALE GENOMIC DNA]</scope>
    <source>
        <strain evidence="8 9">HM1:IMSS clone 6</strain>
    </source>
</reference>
<feature type="transmembrane region" description="Helical" evidence="5">
    <location>
        <begin position="309"/>
        <end position="328"/>
    </location>
</feature>
<evidence type="ECO:0000259" key="6">
    <source>
        <dbReference type="Pfam" id="PF12430"/>
    </source>
</evidence>
<feature type="transmembrane region" description="Helical" evidence="5">
    <location>
        <begin position="62"/>
        <end position="81"/>
    </location>
</feature>
<feature type="transmembrane region" description="Helical" evidence="5">
    <location>
        <begin position="124"/>
        <end position="145"/>
    </location>
</feature>
<evidence type="ECO:0000256" key="1">
    <source>
        <dbReference type="ARBA" id="ARBA00004141"/>
    </source>
</evidence>